<dbReference type="Pfam" id="PF07751">
    <property type="entry name" value="Abi_2"/>
    <property type="match status" value="1"/>
</dbReference>
<protein>
    <submittedName>
        <fullName evidence="2">Abi family protein</fullName>
    </submittedName>
</protein>
<keyword evidence="4" id="KW-1185">Reference proteome</keyword>
<accession>A0A7H0JZZ1</accession>
<dbReference type="InterPro" id="IPR011664">
    <property type="entry name" value="Abi_system_AbiD/AbiF-like"/>
</dbReference>
<organism evidence="2 3">
    <name type="scientific">Corynebacterium lujinxingii</name>
    <dbReference type="NCBI Taxonomy" id="2763010"/>
    <lineage>
        <taxon>Bacteria</taxon>
        <taxon>Bacillati</taxon>
        <taxon>Actinomycetota</taxon>
        <taxon>Actinomycetes</taxon>
        <taxon>Mycobacteriales</taxon>
        <taxon>Corynebacteriaceae</taxon>
        <taxon>Corynebacterium</taxon>
    </lineage>
</organism>
<dbReference type="EMBL" id="JACMYE010000005">
    <property type="protein sequence ID" value="MBC3179039.1"/>
    <property type="molecule type" value="Genomic_DNA"/>
</dbReference>
<evidence type="ECO:0000313" key="1">
    <source>
        <dbReference type="EMBL" id="MBC3179039.1"/>
    </source>
</evidence>
<dbReference type="KEGG" id="cluj:IAU68_02110"/>
<reference evidence="3 4" key="1">
    <citation type="submission" date="2020-08" db="EMBL/GenBank/DDBJ databases">
        <title>novel species in genus Corynebacterium.</title>
        <authorList>
            <person name="Zhang G."/>
        </authorList>
    </citation>
    <scope>NUCLEOTIDE SEQUENCE [LARGE SCALE GENOMIC DNA]</scope>
    <source>
        <strain evidence="2">Zg-917</strain>
        <strain evidence="3 4">zg-917</strain>
    </source>
</reference>
<dbReference type="Proteomes" id="UP000642876">
    <property type="component" value="Unassembled WGS sequence"/>
</dbReference>
<evidence type="ECO:0000313" key="4">
    <source>
        <dbReference type="Proteomes" id="UP000642876"/>
    </source>
</evidence>
<name>A0A7H0JZZ1_9CORY</name>
<evidence type="ECO:0000313" key="3">
    <source>
        <dbReference type="Proteomes" id="UP000516235"/>
    </source>
</evidence>
<dbReference type="Proteomes" id="UP000516235">
    <property type="component" value="Chromosome"/>
</dbReference>
<proteinExistence type="predicted"/>
<gene>
    <name evidence="1" type="ORF">H7348_06915</name>
    <name evidence="2" type="ORF">IAU68_02110</name>
</gene>
<dbReference type="EMBL" id="CP061032">
    <property type="protein sequence ID" value="QNP90607.1"/>
    <property type="molecule type" value="Genomic_DNA"/>
</dbReference>
<sequence length="324" mass="36792">MSIKPYLTTPEQKAALIKQKGYFGNVPLTDDQTSSLDHINFHYFLGYAKNYGMLQRRGIYSGAPNPQDVFDLIDIDRQISALLFSLIRDAELHLRNLTVQCFCEENSPTSYLNEERLQPLSREYTARDVVAGILKELYRYDEDYVVEKIKLRAAEMGVEPPRRYTAADHDKCLELVSDIELWGAIDAFTLGQLGKFIMASDAHTESAANRTWRKIARAMEINAGVFSTGVESLAVTRNLICHHARLWMRPANNSPKKPKVFNKDLRSVDPKSQLMAFANIALFQVPSRRQTAMDQILGIVNSNPLYRYGITQTSHKERGNTVLS</sequence>
<dbReference type="RefSeq" id="WP_171194270.1">
    <property type="nucleotide sequence ID" value="NZ_CP061032.1"/>
</dbReference>
<evidence type="ECO:0000313" key="2">
    <source>
        <dbReference type="EMBL" id="QNP90607.1"/>
    </source>
</evidence>
<dbReference type="AlphaFoldDB" id="A0A7H0JZZ1"/>